<dbReference type="EMBL" id="HBJA01066842">
    <property type="protein sequence ID" value="CAE0812377.1"/>
    <property type="molecule type" value="Transcribed_RNA"/>
</dbReference>
<reference evidence="1" key="1">
    <citation type="submission" date="2021-01" db="EMBL/GenBank/DDBJ databases">
        <authorList>
            <person name="Corre E."/>
            <person name="Pelletier E."/>
            <person name="Niang G."/>
            <person name="Scheremetjew M."/>
            <person name="Finn R."/>
            <person name="Kale V."/>
            <person name="Holt S."/>
            <person name="Cochrane G."/>
            <person name="Meng A."/>
            <person name="Brown T."/>
            <person name="Cohen L."/>
        </authorList>
    </citation>
    <scope>NUCLEOTIDE SEQUENCE</scope>
    <source>
        <strain evidence="1">CCMP1594</strain>
    </source>
</reference>
<evidence type="ECO:0000313" key="1">
    <source>
        <dbReference type="EMBL" id="CAE0812377.1"/>
    </source>
</evidence>
<gene>
    <name evidence="1" type="ORF">EGYM00163_LOCUS23527</name>
</gene>
<name>A0A7S4D0M7_9EUGL</name>
<proteinExistence type="predicted"/>
<accession>A0A7S4D0M7</accession>
<sequence length="118" mass="12941">MVALRGKGKDWHSPNVEGDVCIFITIALFPGRPWRTVAWVDMIWKVVTHTPSPLGHLLSHIIAIRWMSLEQGTQPMHGVHPRPQGMVMVTSMGTTTPQLCAGEYALDPLVCLDGSASV</sequence>
<organism evidence="1">
    <name type="scientific">Eutreptiella gymnastica</name>
    <dbReference type="NCBI Taxonomy" id="73025"/>
    <lineage>
        <taxon>Eukaryota</taxon>
        <taxon>Discoba</taxon>
        <taxon>Euglenozoa</taxon>
        <taxon>Euglenida</taxon>
        <taxon>Spirocuta</taxon>
        <taxon>Euglenophyceae</taxon>
        <taxon>Eutreptiales</taxon>
        <taxon>Eutreptiaceae</taxon>
        <taxon>Eutreptiella</taxon>
    </lineage>
</organism>
<dbReference type="AlphaFoldDB" id="A0A7S4D0M7"/>
<protein>
    <submittedName>
        <fullName evidence="1">Uncharacterized protein</fullName>
    </submittedName>
</protein>